<name>A0ABV1IV34_9FIRM</name>
<gene>
    <name evidence="2" type="ORF">AAAU51_04350</name>
</gene>
<keyword evidence="3" id="KW-1185">Reference proteome</keyword>
<dbReference type="Proteomes" id="UP001482154">
    <property type="component" value="Unassembled WGS sequence"/>
</dbReference>
<protein>
    <submittedName>
        <fullName evidence="2">Ribosomal L7Ae/L30e/S12e/Gadd45 family protein</fullName>
    </submittedName>
</protein>
<accession>A0ABV1IV34</accession>
<dbReference type="SUPFAM" id="SSF55315">
    <property type="entry name" value="L30e-like"/>
    <property type="match status" value="1"/>
</dbReference>
<evidence type="ECO:0000313" key="3">
    <source>
        <dbReference type="Proteomes" id="UP001482154"/>
    </source>
</evidence>
<dbReference type="Gene3D" id="3.30.1330.30">
    <property type="match status" value="1"/>
</dbReference>
<reference evidence="2 3" key="1">
    <citation type="submission" date="2024-04" db="EMBL/GenBank/DDBJ databases">
        <title>Human intestinal bacterial collection.</title>
        <authorList>
            <person name="Pauvert C."/>
            <person name="Hitch T.C.A."/>
            <person name="Clavel T."/>
        </authorList>
    </citation>
    <scope>NUCLEOTIDE SEQUENCE [LARGE SCALE GENOMIC DNA]</scope>
    <source>
        <strain evidence="2 3">CLA-AA-H249</strain>
    </source>
</reference>
<evidence type="ECO:0000259" key="1">
    <source>
        <dbReference type="Pfam" id="PF01248"/>
    </source>
</evidence>
<proteinExistence type="predicted"/>
<sequence>MNKVLSLLGLAFRSGNLVSGEFATREAVRKKAATLVIVANDASDNTKKMFANQCKHYQVPFYCGGLKEELGHAIGKEFRASIAVTDQGFADALLKQLDK</sequence>
<comment type="caution">
    <text evidence="2">The sequence shown here is derived from an EMBL/GenBank/DDBJ whole genome shotgun (WGS) entry which is preliminary data.</text>
</comment>
<evidence type="ECO:0000313" key="2">
    <source>
        <dbReference type="EMBL" id="MEQ2710406.1"/>
    </source>
</evidence>
<dbReference type="InterPro" id="IPR029064">
    <property type="entry name" value="Ribosomal_eL30-like_sf"/>
</dbReference>
<organism evidence="2 3">
    <name type="scientific">Anaerostipes amylophilus</name>
    <dbReference type="NCBI Taxonomy" id="2981779"/>
    <lineage>
        <taxon>Bacteria</taxon>
        <taxon>Bacillati</taxon>
        <taxon>Bacillota</taxon>
        <taxon>Clostridia</taxon>
        <taxon>Lachnospirales</taxon>
        <taxon>Lachnospiraceae</taxon>
        <taxon>Anaerostipes</taxon>
    </lineage>
</organism>
<dbReference type="EMBL" id="JBBNIN010000004">
    <property type="protein sequence ID" value="MEQ2710406.1"/>
    <property type="molecule type" value="Genomic_DNA"/>
</dbReference>
<feature type="domain" description="Ribosomal protein eL8/eL30/eS12/Gadd45" evidence="1">
    <location>
        <begin position="3"/>
        <end position="92"/>
    </location>
</feature>
<dbReference type="RefSeq" id="WP_022374300.1">
    <property type="nucleotide sequence ID" value="NZ_JAOQJG010000003.1"/>
</dbReference>
<dbReference type="InterPro" id="IPR004038">
    <property type="entry name" value="Ribosomal_eL8/eL30/eS12/Gad45"/>
</dbReference>
<dbReference type="Pfam" id="PF01248">
    <property type="entry name" value="Ribosomal_L7Ae"/>
    <property type="match status" value="1"/>
</dbReference>